<name>A0ABU0I8W3_9HYPH</name>
<dbReference type="EMBL" id="JAUSWH010000002">
    <property type="protein sequence ID" value="MDQ0454675.1"/>
    <property type="molecule type" value="Genomic_DNA"/>
</dbReference>
<comment type="caution">
    <text evidence="2">The sequence shown here is derived from an EMBL/GenBank/DDBJ whole genome shotgun (WGS) entry which is preliminary data.</text>
</comment>
<evidence type="ECO:0000313" key="2">
    <source>
        <dbReference type="EMBL" id="MDQ0454675.1"/>
    </source>
</evidence>
<keyword evidence="3" id="KW-1185">Reference proteome</keyword>
<gene>
    <name evidence="2" type="ORF">QO005_001002</name>
</gene>
<dbReference type="InterPro" id="IPR010982">
    <property type="entry name" value="Lambda_DNA-bd_dom_sf"/>
</dbReference>
<dbReference type="Pfam" id="PF07022">
    <property type="entry name" value="Phage_CI_repr"/>
    <property type="match status" value="1"/>
</dbReference>
<dbReference type="Proteomes" id="UP001235269">
    <property type="component" value="Unassembled WGS sequence"/>
</dbReference>
<sequence>MGVAKNTMASYERGDTEPTASVLAAYREMLNINLNWLATGQGEMLSSEGVAEAGLVAELAVEIRKLPPARQQLVLGMMRSIVNHELHK</sequence>
<dbReference type="InterPro" id="IPR010744">
    <property type="entry name" value="Phage_CI_N"/>
</dbReference>
<accession>A0ABU0I8W3</accession>
<dbReference type="Gene3D" id="1.10.260.40">
    <property type="entry name" value="lambda repressor-like DNA-binding domains"/>
    <property type="match status" value="1"/>
</dbReference>
<protein>
    <submittedName>
        <fullName evidence="2">Transcriptional regulator with XRE-family HTH domain</fullName>
    </submittedName>
</protein>
<evidence type="ECO:0000313" key="3">
    <source>
        <dbReference type="Proteomes" id="UP001235269"/>
    </source>
</evidence>
<dbReference type="PROSITE" id="PS50943">
    <property type="entry name" value="HTH_CROC1"/>
    <property type="match status" value="1"/>
</dbReference>
<proteinExistence type="predicted"/>
<dbReference type="CDD" id="cd00093">
    <property type="entry name" value="HTH_XRE"/>
    <property type="match status" value="1"/>
</dbReference>
<evidence type="ECO:0000259" key="1">
    <source>
        <dbReference type="PROSITE" id="PS50943"/>
    </source>
</evidence>
<organism evidence="2 3">
    <name type="scientific">Rhizobium paknamense</name>
    <dbReference type="NCBI Taxonomy" id="1206817"/>
    <lineage>
        <taxon>Bacteria</taxon>
        <taxon>Pseudomonadati</taxon>
        <taxon>Pseudomonadota</taxon>
        <taxon>Alphaproteobacteria</taxon>
        <taxon>Hyphomicrobiales</taxon>
        <taxon>Rhizobiaceae</taxon>
        <taxon>Rhizobium/Agrobacterium group</taxon>
        <taxon>Rhizobium</taxon>
    </lineage>
</organism>
<dbReference type="InterPro" id="IPR001387">
    <property type="entry name" value="Cro/C1-type_HTH"/>
</dbReference>
<feature type="domain" description="HTH cro/C1-type" evidence="1">
    <location>
        <begin position="1"/>
        <end position="37"/>
    </location>
</feature>
<dbReference type="SUPFAM" id="SSF47413">
    <property type="entry name" value="lambda repressor-like DNA-binding domains"/>
    <property type="match status" value="1"/>
</dbReference>
<reference evidence="2 3" key="1">
    <citation type="submission" date="2023-07" db="EMBL/GenBank/DDBJ databases">
        <title>Genomic Encyclopedia of Type Strains, Phase IV (KMG-IV): sequencing the most valuable type-strain genomes for metagenomic binning, comparative biology and taxonomic classification.</title>
        <authorList>
            <person name="Goeker M."/>
        </authorList>
    </citation>
    <scope>NUCLEOTIDE SEQUENCE [LARGE SCALE GENOMIC DNA]</scope>
    <source>
        <strain evidence="2 3">DSM 100301</strain>
    </source>
</reference>